<name>A0A246DX28_9HYPH</name>
<dbReference type="EMBL" id="MXPU01000006">
    <property type="protein sequence ID" value="OWO94909.1"/>
    <property type="molecule type" value="Genomic_DNA"/>
</dbReference>
<dbReference type="InterPro" id="IPR011013">
    <property type="entry name" value="Gal_mutarotase_sf_dom"/>
</dbReference>
<reference evidence="2 3" key="1">
    <citation type="submission" date="2017-03" db="EMBL/GenBank/DDBJ databases">
        <title>Genome of strain Rhizobium sp. CNPSo 668.</title>
        <authorList>
            <person name="Ribeiro R."/>
        </authorList>
    </citation>
    <scope>NUCLEOTIDE SEQUENCE [LARGE SCALE GENOMIC DNA]</scope>
    <source>
        <strain evidence="2 3">CNPSo 668</strain>
    </source>
</reference>
<dbReference type="Proteomes" id="UP000197269">
    <property type="component" value="Unassembled WGS sequence"/>
</dbReference>
<evidence type="ECO:0000313" key="3">
    <source>
        <dbReference type="Proteomes" id="UP000197269"/>
    </source>
</evidence>
<dbReference type="GO" id="GO:0005975">
    <property type="term" value="P:carbohydrate metabolic process"/>
    <property type="evidence" value="ECO:0007669"/>
    <property type="project" value="InterPro"/>
</dbReference>
<evidence type="ECO:0000313" key="2">
    <source>
        <dbReference type="EMBL" id="OWO94909.1"/>
    </source>
</evidence>
<dbReference type="SUPFAM" id="SSF74650">
    <property type="entry name" value="Galactose mutarotase-like"/>
    <property type="match status" value="1"/>
</dbReference>
<feature type="region of interest" description="Disordered" evidence="1">
    <location>
        <begin position="154"/>
        <end position="195"/>
    </location>
</feature>
<evidence type="ECO:0008006" key="4">
    <source>
        <dbReference type="Google" id="ProtNLM"/>
    </source>
</evidence>
<dbReference type="GO" id="GO:0030246">
    <property type="term" value="F:carbohydrate binding"/>
    <property type="evidence" value="ECO:0007669"/>
    <property type="project" value="InterPro"/>
</dbReference>
<comment type="caution">
    <text evidence="2">The sequence shown here is derived from an EMBL/GenBank/DDBJ whole genome shotgun (WGS) entry which is preliminary data.</text>
</comment>
<evidence type="ECO:0000256" key="1">
    <source>
        <dbReference type="SAM" id="MobiDB-lite"/>
    </source>
</evidence>
<accession>A0A246DX28</accession>
<protein>
    <recommendedName>
        <fullName evidence="4">DUF4432 domain-containing protein</fullName>
    </recommendedName>
</protein>
<sequence length="348" mass="37996">MIEFGAKGIRFGFDARSGLLDGFTVEDEGHEITPLHRAPWVGTDEAMPPGTPPHLATLGGDFFCAPFAGSEEGSPLHGWTANSPWEVVEQEATRLRARLQCTVCGAIVSKELQIEDGHPFVYQRHVFTGGSGRIAISNHANVSLPQGGLISCSPKSAWETPPAPPEAESARGRSGLRYPERSTTPERFPGTDGSVDLTRFPWNPRHEDVVIGIEAREHSLGWTAVTRPIEGDLFLSLRNARHLPMTVLWHSNGGRDYPPWSGRHFGCLGVEESAAAVLLSHSSEDDLSGPGALTLIRDGETEVRHAIGAIRWPSGERVKDVRMVDHAIEVCGDRGVFRHLAFSKHFLD</sequence>
<dbReference type="RefSeq" id="WP_088393470.1">
    <property type="nucleotide sequence ID" value="NZ_MXPU01000006.1"/>
</dbReference>
<dbReference type="GO" id="GO:0003824">
    <property type="term" value="F:catalytic activity"/>
    <property type="evidence" value="ECO:0007669"/>
    <property type="project" value="InterPro"/>
</dbReference>
<dbReference type="AlphaFoldDB" id="A0A246DX28"/>
<proteinExistence type="predicted"/>
<gene>
    <name evidence="2" type="ORF">B5E41_10895</name>
</gene>
<organism evidence="2 3">
    <name type="scientific">Rhizobium esperanzae</name>
    <dbReference type="NCBI Taxonomy" id="1967781"/>
    <lineage>
        <taxon>Bacteria</taxon>
        <taxon>Pseudomonadati</taxon>
        <taxon>Pseudomonadota</taxon>
        <taxon>Alphaproteobacteria</taxon>
        <taxon>Hyphomicrobiales</taxon>
        <taxon>Rhizobiaceae</taxon>
        <taxon>Rhizobium/Agrobacterium group</taxon>
        <taxon>Rhizobium</taxon>
    </lineage>
</organism>